<name>A0A1F5R7N1_9BACT</name>
<comment type="caution">
    <text evidence="1">The sequence shown here is derived from an EMBL/GenBank/DDBJ whole genome shotgun (WGS) entry which is preliminary data.</text>
</comment>
<dbReference type="AlphaFoldDB" id="A0A1F5R7N1"/>
<dbReference type="EMBL" id="MFFM01000038">
    <property type="protein sequence ID" value="OGF10460.1"/>
    <property type="molecule type" value="Genomic_DNA"/>
</dbReference>
<reference evidence="1 2" key="1">
    <citation type="journal article" date="2016" name="Nat. Commun.">
        <title>Thousands of microbial genomes shed light on interconnected biogeochemical processes in an aquifer system.</title>
        <authorList>
            <person name="Anantharaman K."/>
            <person name="Brown C.T."/>
            <person name="Hug L.A."/>
            <person name="Sharon I."/>
            <person name="Castelle C.J."/>
            <person name="Probst A.J."/>
            <person name="Thomas B.C."/>
            <person name="Singh A."/>
            <person name="Wilkins M.J."/>
            <person name="Karaoz U."/>
            <person name="Brodie E.L."/>
            <person name="Williams K.H."/>
            <person name="Hubbard S.S."/>
            <person name="Banfield J.F."/>
        </authorList>
    </citation>
    <scope>NUCLEOTIDE SEQUENCE [LARGE SCALE GENOMIC DNA]</scope>
</reference>
<protein>
    <recommendedName>
        <fullName evidence="3">DUF4845 domain-containing protein</fullName>
    </recommendedName>
</protein>
<gene>
    <name evidence="1" type="ORF">A2024_08890</name>
</gene>
<proteinExistence type="predicted"/>
<evidence type="ECO:0000313" key="1">
    <source>
        <dbReference type="EMBL" id="OGF10460.1"/>
    </source>
</evidence>
<organism evidence="1 2">
    <name type="scientific">Candidatus Edwardsbacteria bacterium GWF2_54_11</name>
    <dbReference type="NCBI Taxonomy" id="1817851"/>
    <lineage>
        <taxon>Bacteria</taxon>
        <taxon>Candidatus Edwardsiibacteriota</taxon>
    </lineage>
</organism>
<accession>A0A1F5R7N1</accession>
<dbReference type="Proteomes" id="UP000177230">
    <property type="component" value="Unassembled WGS sequence"/>
</dbReference>
<sequence length="147" mass="17380">MPKFLKVLIFFTVLILLYAAVAISIPYIRFFHIKDKMKEAAQNAMTENDDSIARALAENAMDDKIPLVGDYFYQVQDEKGNRDVYKPETEEQQREYLEGAREYFLQNIIRTEGQNYTISIDYTVELYFPFYTHRISFSHKESQPLVR</sequence>
<evidence type="ECO:0000313" key="2">
    <source>
        <dbReference type="Proteomes" id="UP000177230"/>
    </source>
</evidence>
<evidence type="ECO:0008006" key="3">
    <source>
        <dbReference type="Google" id="ProtNLM"/>
    </source>
</evidence>